<evidence type="ECO:0000256" key="2">
    <source>
        <dbReference type="ARBA" id="ARBA00022801"/>
    </source>
</evidence>
<keyword evidence="5" id="KW-1185">Reference proteome</keyword>
<dbReference type="EMBL" id="JAGIOO010000001">
    <property type="protein sequence ID" value="MBP2476719.1"/>
    <property type="molecule type" value="Genomic_DNA"/>
</dbReference>
<name>A0ABS5AJG7_9PSEU</name>
<dbReference type="Pfam" id="PF01915">
    <property type="entry name" value="Glyco_hydro_3_C"/>
    <property type="match status" value="1"/>
</dbReference>
<dbReference type="InterPro" id="IPR001764">
    <property type="entry name" value="Glyco_hydro_3_N"/>
</dbReference>
<dbReference type="Gene3D" id="2.60.120.260">
    <property type="entry name" value="Galactose-binding domain-like"/>
    <property type="match status" value="1"/>
</dbReference>
<dbReference type="InterPro" id="IPR036962">
    <property type="entry name" value="Glyco_hydro_3_N_sf"/>
</dbReference>
<reference evidence="4 5" key="1">
    <citation type="submission" date="2021-03" db="EMBL/GenBank/DDBJ databases">
        <title>Sequencing the genomes of 1000 actinobacteria strains.</title>
        <authorList>
            <person name="Klenk H.-P."/>
        </authorList>
    </citation>
    <scope>NUCLEOTIDE SEQUENCE [LARGE SCALE GENOMIC DNA]</scope>
    <source>
        <strain evidence="4 5">DSM 44580</strain>
    </source>
</reference>
<dbReference type="InterPro" id="IPR036881">
    <property type="entry name" value="Glyco_hydro_3_C_sf"/>
</dbReference>
<comment type="caution">
    <text evidence="4">The sequence shown here is derived from an EMBL/GenBank/DDBJ whole genome shotgun (WGS) entry which is preliminary data.</text>
</comment>
<dbReference type="InterPro" id="IPR026891">
    <property type="entry name" value="Fn3-like"/>
</dbReference>
<dbReference type="InterPro" id="IPR050288">
    <property type="entry name" value="Cellulose_deg_GH3"/>
</dbReference>
<dbReference type="InterPro" id="IPR013783">
    <property type="entry name" value="Ig-like_fold"/>
</dbReference>
<comment type="similarity">
    <text evidence="1">Belongs to the glycosyl hydrolase 3 family.</text>
</comment>
<dbReference type="Gene3D" id="2.60.40.10">
    <property type="entry name" value="Immunoglobulins"/>
    <property type="match status" value="1"/>
</dbReference>
<dbReference type="GO" id="GO:0008422">
    <property type="term" value="F:beta-glucosidase activity"/>
    <property type="evidence" value="ECO:0007669"/>
    <property type="project" value="UniProtKB-EC"/>
</dbReference>
<dbReference type="InterPro" id="IPR017853">
    <property type="entry name" value="GH"/>
</dbReference>
<organism evidence="4 5">
    <name type="scientific">Crossiella equi</name>
    <dbReference type="NCBI Taxonomy" id="130796"/>
    <lineage>
        <taxon>Bacteria</taxon>
        <taxon>Bacillati</taxon>
        <taxon>Actinomycetota</taxon>
        <taxon>Actinomycetes</taxon>
        <taxon>Pseudonocardiales</taxon>
        <taxon>Pseudonocardiaceae</taxon>
        <taxon>Crossiella</taxon>
    </lineage>
</organism>
<dbReference type="Pfam" id="PF00933">
    <property type="entry name" value="Glyco_hydro_3"/>
    <property type="match status" value="1"/>
</dbReference>
<sequence>MSEADERRLRELLSTLDLDRKVRLLTGADAWGLPEEPAIGLGRLVMVDGPVGARGTHYDERTPSAHTPSPTALAATWDTALIRRIGLLLAAETRAKGAQVLLAPTLNLHRSPLGGRHFECFSEDPLLVSAIGLAYVRGLQEGGVAATAKHFVANDSENERFTLSVEVAERALRELYLAPFEEVVKAGGAKVVMAAYNSVRGTTMTEHRPLQVGVLKEEWGFTGPIVSDWTAARSTAESANGGLDLVMPGPDGPWGEQLAKAVREGAVPEAEVDDKVLRLLRLAAATGVLDGFPAPAPAEELAPGSPEQTALLREAAARAMVLLRNDGVLPLAEGTRIALIGPNAARTATRGGGSADLFPRGEVSFAQGLGVDAVEGVRPGGRLPLLDLDRCTDPDTGERGLRVDYLDGDGRVLLSEHRETARLAWLGLPDNPLRRKDLRVRIRLDYHPDRTGAHTFAVTALGPVSLDVAGQRVVDPVEVDWNSLVESFDNITEQSAVVEVSDVDTPLALVVEHHPIAAAYGWLRCHLGHRAPAPDDGQALAQAVRAAEDAEVAVVVVGTNADLESESHDRTTLALPPGQDDLVRRVASVNPRTVVVVNAGSPVLMPWADEVAAVLYAWFPGQEGGHALADVLHGRAEPGGRLPTTFPRTAEQAPILDTNPVDGVLDYPESIFIGYRAYDRHRLDPAFCFGHGLGYTTWEYVQAHTDTAALHPGQDARLTVTLRNTGERAGRETVQVYLGRHASRYERAPRALAGFAVVEAGPGEQVTAEITLPARAFAVYDEQRADWVWEHGSYLAEIGRSSRDLPLTAVLTVS</sequence>
<dbReference type="Pfam" id="PF14310">
    <property type="entry name" value="Fn3-like"/>
    <property type="match status" value="1"/>
</dbReference>
<evidence type="ECO:0000313" key="5">
    <source>
        <dbReference type="Proteomes" id="UP001519363"/>
    </source>
</evidence>
<evidence type="ECO:0000256" key="1">
    <source>
        <dbReference type="ARBA" id="ARBA00005336"/>
    </source>
</evidence>
<dbReference type="PANTHER" id="PTHR42715:SF10">
    <property type="entry name" value="BETA-GLUCOSIDASE"/>
    <property type="match status" value="1"/>
</dbReference>
<protein>
    <submittedName>
        <fullName evidence="4">Beta-glucosidase</fullName>
        <ecNumber evidence="4">3.2.1.21</ecNumber>
    </submittedName>
</protein>
<feature type="domain" description="PA14" evidence="3">
    <location>
        <begin position="396"/>
        <end position="544"/>
    </location>
</feature>
<dbReference type="EC" id="3.2.1.21" evidence="4"/>
<gene>
    <name evidence="4" type="ORF">JOF53_005591</name>
</gene>
<dbReference type="PRINTS" id="PR00133">
    <property type="entry name" value="GLHYDRLASE3"/>
</dbReference>
<dbReference type="SUPFAM" id="SSF52279">
    <property type="entry name" value="Beta-D-glucan exohydrolase, C-terminal domain"/>
    <property type="match status" value="1"/>
</dbReference>
<proteinExistence type="inferred from homology"/>
<dbReference type="Proteomes" id="UP001519363">
    <property type="component" value="Unassembled WGS sequence"/>
</dbReference>
<dbReference type="PANTHER" id="PTHR42715">
    <property type="entry name" value="BETA-GLUCOSIDASE"/>
    <property type="match status" value="1"/>
</dbReference>
<dbReference type="PROSITE" id="PS51820">
    <property type="entry name" value="PA14"/>
    <property type="match status" value="1"/>
</dbReference>
<dbReference type="InterPro" id="IPR037524">
    <property type="entry name" value="PA14/GLEYA"/>
</dbReference>
<keyword evidence="2 4" id="KW-0378">Hydrolase</keyword>
<evidence type="ECO:0000259" key="3">
    <source>
        <dbReference type="PROSITE" id="PS51820"/>
    </source>
</evidence>
<evidence type="ECO:0000313" key="4">
    <source>
        <dbReference type="EMBL" id="MBP2476719.1"/>
    </source>
</evidence>
<dbReference type="Gene3D" id="3.20.20.300">
    <property type="entry name" value="Glycoside hydrolase, family 3, N-terminal domain"/>
    <property type="match status" value="1"/>
</dbReference>
<dbReference type="RefSeq" id="WP_086785703.1">
    <property type="nucleotide sequence ID" value="NZ_JAGIOO010000001.1"/>
</dbReference>
<dbReference type="InterPro" id="IPR002772">
    <property type="entry name" value="Glyco_hydro_3_C"/>
</dbReference>
<accession>A0ABS5AJG7</accession>
<keyword evidence="4" id="KW-0326">Glycosidase</keyword>
<dbReference type="SUPFAM" id="SSF51445">
    <property type="entry name" value="(Trans)glycosidases"/>
    <property type="match status" value="1"/>
</dbReference>
<dbReference type="SMART" id="SM01217">
    <property type="entry name" value="Fn3_like"/>
    <property type="match status" value="1"/>
</dbReference>
<dbReference type="Gene3D" id="3.40.50.1700">
    <property type="entry name" value="Glycoside hydrolase family 3 C-terminal domain"/>
    <property type="match status" value="1"/>
</dbReference>